<comment type="caution">
    <text evidence="1">The sequence shown here is derived from an EMBL/GenBank/DDBJ whole genome shotgun (WGS) entry which is preliminary data.</text>
</comment>
<sequence>MPDGVRSPLLARSREVSNDILRGVGSMGVQKAQEVHQGSAFPMVVVSGAKNLVATKVRRAEQLTANLMVEGNGAKS</sequence>
<keyword evidence="2" id="KW-1185">Reference proteome</keyword>
<gene>
    <name evidence="1" type="ORF">E2562_004297</name>
</gene>
<evidence type="ECO:0000313" key="2">
    <source>
        <dbReference type="Proteomes" id="UP000479710"/>
    </source>
</evidence>
<dbReference type="AlphaFoldDB" id="A0A6G1BSK7"/>
<protein>
    <submittedName>
        <fullName evidence="1">Uncharacterized protein</fullName>
    </submittedName>
</protein>
<dbReference type="EMBL" id="SPHZ02000011">
    <property type="protein sequence ID" value="KAF0890812.1"/>
    <property type="molecule type" value="Genomic_DNA"/>
</dbReference>
<dbReference type="Proteomes" id="UP000479710">
    <property type="component" value="Unassembled WGS sequence"/>
</dbReference>
<proteinExistence type="predicted"/>
<reference evidence="1 2" key="1">
    <citation type="submission" date="2019-11" db="EMBL/GenBank/DDBJ databases">
        <title>Whole genome sequence of Oryza granulata.</title>
        <authorList>
            <person name="Li W."/>
        </authorList>
    </citation>
    <scope>NUCLEOTIDE SEQUENCE [LARGE SCALE GENOMIC DNA]</scope>
    <source>
        <strain evidence="2">cv. Menghai</strain>
        <tissue evidence="1">Leaf</tissue>
    </source>
</reference>
<accession>A0A6G1BSK7</accession>
<organism evidence="1 2">
    <name type="scientific">Oryza meyeriana var. granulata</name>
    <dbReference type="NCBI Taxonomy" id="110450"/>
    <lineage>
        <taxon>Eukaryota</taxon>
        <taxon>Viridiplantae</taxon>
        <taxon>Streptophyta</taxon>
        <taxon>Embryophyta</taxon>
        <taxon>Tracheophyta</taxon>
        <taxon>Spermatophyta</taxon>
        <taxon>Magnoliopsida</taxon>
        <taxon>Liliopsida</taxon>
        <taxon>Poales</taxon>
        <taxon>Poaceae</taxon>
        <taxon>BOP clade</taxon>
        <taxon>Oryzoideae</taxon>
        <taxon>Oryzeae</taxon>
        <taxon>Oryzinae</taxon>
        <taxon>Oryza</taxon>
        <taxon>Oryza meyeriana</taxon>
    </lineage>
</organism>
<name>A0A6G1BSK7_9ORYZ</name>
<evidence type="ECO:0000313" key="1">
    <source>
        <dbReference type="EMBL" id="KAF0890812.1"/>
    </source>
</evidence>